<organism evidence="2 3">
    <name type="scientific">Meridianimarinicoccus aquatilis</name>
    <dbReference type="NCBI Taxonomy" id="2552766"/>
    <lineage>
        <taxon>Bacteria</taxon>
        <taxon>Pseudomonadati</taxon>
        <taxon>Pseudomonadota</taxon>
        <taxon>Alphaproteobacteria</taxon>
        <taxon>Rhodobacterales</taxon>
        <taxon>Paracoccaceae</taxon>
        <taxon>Meridianimarinicoccus</taxon>
    </lineage>
</organism>
<feature type="chain" id="PRO_5020881293" description="DUF4142 domain-containing protein" evidence="1">
    <location>
        <begin position="23"/>
        <end position="158"/>
    </location>
</feature>
<keyword evidence="3" id="KW-1185">Reference proteome</keyword>
<evidence type="ECO:0000313" key="2">
    <source>
        <dbReference type="EMBL" id="TDL86102.1"/>
    </source>
</evidence>
<dbReference type="RefSeq" id="WP_133343547.1">
    <property type="nucleotide sequence ID" value="NZ_SMZO01000035.1"/>
</dbReference>
<dbReference type="EMBL" id="SMZO01000035">
    <property type="protein sequence ID" value="TDL86102.1"/>
    <property type="molecule type" value="Genomic_DNA"/>
</dbReference>
<evidence type="ECO:0000313" key="3">
    <source>
        <dbReference type="Proteomes" id="UP000294562"/>
    </source>
</evidence>
<dbReference type="Proteomes" id="UP000294562">
    <property type="component" value="Unassembled WGS sequence"/>
</dbReference>
<evidence type="ECO:0008006" key="4">
    <source>
        <dbReference type="Google" id="ProtNLM"/>
    </source>
</evidence>
<keyword evidence="1" id="KW-0732">Signal</keyword>
<name>A0A4R6ARC1_9RHOB</name>
<sequence>MTFKITAAALALATALPTMTFAQTDNAQYAASIGVNADNYTLSELVELDKALRDNDREKANLVLSEAGSEMTYEQLQAGMTANGMTMSDIEAPEMEAAEVETYSGGKEQIAAVIGVDAEDFTLNELVGLKAAVDTGDEDAAQAILDRAGVEGTAASLM</sequence>
<proteinExistence type="predicted"/>
<evidence type="ECO:0000256" key="1">
    <source>
        <dbReference type="SAM" id="SignalP"/>
    </source>
</evidence>
<gene>
    <name evidence="2" type="ORF">E2L05_14095</name>
</gene>
<accession>A0A4R6ARC1</accession>
<feature type="signal peptide" evidence="1">
    <location>
        <begin position="1"/>
        <end position="22"/>
    </location>
</feature>
<comment type="caution">
    <text evidence="2">The sequence shown here is derived from an EMBL/GenBank/DDBJ whole genome shotgun (WGS) entry which is preliminary data.</text>
</comment>
<protein>
    <recommendedName>
        <fullName evidence="4">DUF4142 domain-containing protein</fullName>
    </recommendedName>
</protein>
<dbReference type="OrthoDB" id="7865864at2"/>
<reference evidence="2 3" key="1">
    <citation type="submission" date="2019-03" db="EMBL/GenBank/DDBJ databases">
        <title>Rhodobacteraceae bacterium SM1902, a new member of the family Rhodobacteraceae isolated from Yantai.</title>
        <authorList>
            <person name="Sun Y."/>
        </authorList>
    </citation>
    <scope>NUCLEOTIDE SEQUENCE [LARGE SCALE GENOMIC DNA]</scope>
    <source>
        <strain evidence="2 3">SM1902</strain>
    </source>
</reference>
<dbReference type="AlphaFoldDB" id="A0A4R6ARC1"/>